<dbReference type="GO" id="GO:0008830">
    <property type="term" value="F:dTDP-4-dehydrorhamnose 3,5-epimerase activity"/>
    <property type="evidence" value="ECO:0007669"/>
    <property type="project" value="InterPro"/>
</dbReference>
<dbReference type="InterPro" id="IPR011051">
    <property type="entry name" value="RmlC_Cupin_sf"/>
</dbReference>
<dbReference type="SUPFAM" id="SSF51182">
    <property type="entry name" value="RmlC-like cupins"/>
    <property type="match status" value="1"/>
</dbReference>
<proteinExistence type="predicted"/>
<dbReference type="PANTHER" id="PTHR21047:SF2">
    <property type="entry name" value="THYMIDINE DIPHOSPHO-4-KETO-RHAMNOSE 3,5-EPIMERASE"/>
    <property type="match status" value="1"/>
</dbReference>
<reference evidence="1" key="1">
    <citation type="journal article" date="2014" name="Front. Microbiol.">
        <title>High frequency of phylogenetically diverse reductive dehalogenase-homologous genes in deep subseafloor sedimentary metagenomes.</title>
        <authorList>
            <person name="Kawai M."/>
            <person name="Futagami T."/>
            <person name="Toyoda A."/>
            <person name="Takaki Y."/>
            <person name="Nishi S."/>
            <person name="Hori S."/>
            <person name="Arai W."/>
            <person name="Tsubouchi T."/>
            <person name="Morono Y."/>
            <person name="Uchiyama I."/>
            <person name="Ito T."/>
            <person name="Fujiyama A."/>
            <person name="Inagaki F."/>
            <person name="Takami H."/>
        </authorList>
    </citation>
    <scope>NUCLEOTIDE SEQUENCE</scope>
    <source>
        <strain evidence="1">Expedition CK06-06</strain>
    </source>
</reference>
<accession>X1DVK4</accession>
<comment type="caution">
    <text evidence="1">The sequence shown here is derived from an EMBL/GenBank/DDBJ whole genome shotgun (WGS) entry which is preliminary data.</text>
</comment>
<dbReference type="Pfam" id="PF00908">
    <property type="entry name" value="dTDP_sugar_isom"/>
    <property type="match status" value="1"/>
</dbReference>
<dbReference type="AlphaFoldDB" id="X1DVK4"/>
<dbReference type="InterPro" id="IPR014710">
    <property type="entry name" value="RmlC-like_jellyroll"/>
</dbReference>
<dbReference type="GO" id="GO:0000271">
    <property type="term" value="P:polysaccharide biosynthetic process"/>
    <property type="evidence" value="ECO:0007669"/>
    <property type="project" value="TreeGrafter"/>
</dbReference>
<evidence type="ECO:0000313" key="1">
    <source>
        <dbReference type="EMBL" id="GAH12265.1"/>
    </source>
</evidence>
<name>X1DVK4_9ZZZZ</name>
<dbReference type="GO" id="GO:0005829">
    <property type="term" value="C:cytosol"/>
    <property type="evidence" value="ECO:0007669"/>
    <property type="project" value="TreeGrafter"/>
</dbReference>
<sequence length="114" mass="13308">MKEYPLEGVRVHEIRIIPDERGFFAEALRQDWQDFMDEWIVQTNLSYSYPNVVRAWHKHLRGQVDYFLVVKGAINESLIRQPSAIDTGPRIILFIISESFLTSTLPAIWLSEST</sequence>
<dbReference type="InterPro" id="IPR000888">
    <property type="entry name" value="RmlC-like"/>
</dbReference>
<dbReference type="PANTHER" id="PTHR21047">
    <property type="entry name" value="DTDP-6-DEOXY-D-GLUCOSE-3,5 EPIMERASE"/>
    <property type="match status" value="1"/>
</dbReference>
<dbReference type="Gene3D" id="2.60.120.10">
    <property type="entry name" value="Jelly Rolls"/>
    <property type="match status" value="1"/>
</dbReference>
<protein>
    <recommendedName>
        <fullName evidence="2">dTDP-4-dehydrorhamnose 3,5-epimerase</fullName>
    </recommendedName>
</protein>
<evidence type="ECO:0008006" key="2">
    <source>
        <dbReference type="Google" id="ProtNLM"/>
    </source>
</evidence>
<organism evidence="1">
    <name type="scientific">marine sediment metagenome</name>
    <dbReference type="NCBI Taxonomy" id="412755"/>
    <lineage>
        <taxon>unclassified sequences</taxon>
        <taxon>metagenomes</taxon>
        <taxon>ecological metagenomes</taxon>
    </lineage>
</organism>
<dbReference type="EMBL" id="BART01033896">
    <property type="protein sequence ID" value="GAH12265.1"/>
    <property type="molecule type" value="Genomic_DNA"/>
</dbReference>
<gene>
    <name evidence="1" type="ORF">S01H4_58092</name>
</gene>